<dbReference type="Proteomes" id="UP000595437">
    <property type="component" value="Chromosome 11"/>
</dbReference>
<accession>A0A7T8K095</accession>
<dbReference type="PANTHER" id="PTHR46060:SF1">
    <property type="entry name" value="MARINER MOS1 TRANSPOSASE-LIKE PROTEIN"/>
    <property type="match status" value="1"/>
</dbReference>
<dbReference type="Pfam" id="PF01359">
    <property type="entry name" value="Transposase_1"/>
    <property type="match status" value="1"/>
</dbReference>
<keyword evidence="3" id="KW-1185">Reference proteome</keyword>
<dbReference type="InterPro" id="IPR036397">
    <property type="entry name" value="RNaseH_sf"/>
</dbReference>
<dbReference type="OrthoDB" id="10017160at2759"/>
<name>A0A7T8K095_CALRO</name>
<evidence type="ECO:0000313" key="3">
    <source>
        <dbReference type="Proteomes" id="UP000595437"/>
    </source>
</evidence>
<dbReference type="EMBL" id="CP045900">
    <property type="protein sequence ID" value="QQP41742.1"/>
    <property type="molecule type" value="Genomic_DNA"/>
</dbReference>
<dbReference type="AlphaFoldDB" id="A0A7T8K095"/>
<evidence type="ECO:0000256" key="1">
    <source>
        <dbReference type="SAM" id="MobiDB-lite"/>
    </source>
</evidence>
<proteinExistence type="predicted"/>
<dbReference type="InterPro" id="IPR052709">
    <property type="entry name" value="Transposase-MT_Hybrid"/>
</dbReference>
<dbReference type="Gene3D" id="3.30.420.10">
    <property type="entry name" value="Ribonuclease H-like superfamily/Ribonuclease H"/>
    <property type="match status" value="1"/>
</dbReference>
<gene>
    <name evidence="2" type="ORF">FKW44_016203</name>
</gene>
<reference evidence="3" key="1">
    <citation type="submission" date="2021-01" db="EMBL/GenBank/DDBJ databases">
        <title>Caligus Genome Assembly.</title>
        <authorList>
            <person name="Gallardo-Escarate C."/>
        </authorList>
    </citation>
    <scope>NUCLEOTIDE SEQUENCE [LARGE SCALE GENOMIC DNA]</scope>
</reference>
<sequence length="68" mass="8310">MERIITGDETWVYEYDMQTSQQASEWVKKNEPKPKKPRQSRSKMKVMLIVFFDIRGVVHYDSFQRVRR</sequence>
<evidence type="ECO:0000313" key="2">
    <source>
        <dbReference type="EMBL" id="QQP41742.1"/>
    </source>
</evidence>
<dbReference type="PANTHER" id="PTHR46060">
    <property type="entry name" value="MARINER MOS1 TRANSPOSASE-LIKE PROTEIN"/>
    <property type="match status" value="1"/>
</dbReference>
<dbReference type="GO" id="GO:0003676">
    <property type="term" value="F:nucleic acid binding"/>
    <property type="evidence" value="ECO:0007669"/>
    <property type="project" value="InterPro"/>
</dbReference>
<feature type="region of interest" description="Disordered" evidence="1">
    <location>
        <begin position="21"/>
        <end position="42"/>
    </location>
</feature>
<protein>
    <submittedName>
        <fullName evidence="2">DD34D transposase</fullName>
    </submittedName>
</protein>
<organism evidence="2 3">
    <name type="scientific">Caligus rogercresseyi</name>
    <name type="common">Sea louse</name>
    <dbReference type="NCBI Taxonomy" id="217165"/>
    <lineage>
        <taxon>Eukaryota</taxon>
        <taxon>Metazoa</taxon>
        <taxon>Ecdysozoa</taxon>
        <taxon>Arthropoda</taxon>
        <taxon>Crustacea</taxon>
        <taxon>Multicrustacea</taxon>
        <taxon>Hexanauplia</taxon>
        <taxon>Copepoda</taxon>
        <taxon>Siphonostomatoida</taxon>
        <taxon>Caligidae</taxon>
        <taxon>Caligus</taxon>
    </lineage>
</organism>
<dbReference type="InterPro" id="IPR001888">
    <property type="entry name" value="Transposase_1"/>
</dbReference>